<evidence type="ECO:0000256" key="2">
    <source>
        <dbReference type="ARBA" id="ARBA00022695"/>
    </source>
</evidence>
<organism evidence="8 9">
    <name type="scientific">Cuculus canorus</name>
    <name type="common">Common cuckoo</name>
    <dbReference type="NCBI Taxonomy" id="55661"/>
    <lineage>
        <taxon>Eukaryota</taxon>
        <taxon>Metazoa</taxon>
        <taxon>Chordata</taxon>
        <taxon>Craniata</taxon>
        <taxon>Vertebrata</taxon>
        <taxon>Euteleostomi</taxon>
        <taxon>Archelosauria</taxon>
        <taxon>Archosauria</taxon>
        <taxon>Dinosauria</taxon>
        <taxon>Saurischia</taxon>
        <taxon>Theropoda</taxon>
        <taxon>Coelurosauria</taxon>
        <taxon>Aves</taxon>
        <taxon>Neognathae</taxon>
        <taxon>Neoaves</taxon>
        <taxon>Otidimorphae</taxon>
        <taxon>Cuculiformes</taxon>
        <taxon>Cuculidae</taxon>
        <taxon>Cuculus</taxon>
    </lineage>
</organism>
<dbReference type="Pfam" id="PF06817">
    <property type="entry name" value="RVT_thumb"/>
    <property type="match status" value="1"/>
</dbReference>
<dbReference type="SUPFAM" id="SSF56672">
    <property type="entry name" value="DNA/RNA polymerases"/>
    <property type="match status" value="1"/>
</dbReference>
<dbReference type="PANTHER" id="PTHR41694">
    <property type="entry name" value="ENDOGENOUS RETROVIRUS GROUP K MEMBER POL PROTEIN"/>
    <property type="match status" value="1"/>
</dbReference>
<evidence type="ECO:0000256" key="3">
    <source>
        <dbReference type="ARBA" id="ARBA00022722"/>
    </source>
</evidence>
<feature type="non-terminal residue" evidence="8">
    <location>
        <position position="252"/>
    </location>
</feature>
<keyword evidence="4" id="KW-0255">Endonuclease</keyword>
<evidence type="ECO:0000313" key="9">
    <source>
        <dbReference type="Proteomes" id="UP000053760"/>
    </source>
</evidence>
<feature type="non-terminal residue" evidence="8">
    <location>
        <position position="1"/>
    </location>
</feature>
<keyword evidence="2" id="KW-0548">Nucleotidyltransferase</keyword>
<keyword evidence="6" id="KW-0695">RNA-directed DNA polymerase</keyword>
<evidence type="ECO:0000256" key="5">
    <source>
        <dbReference type="ARBA" id="ARBA00022801"/>
    </source>
</evidence>
<dbReference type="STRING" id="55661.A0A091GJI1"/>
<dbReference type="InterPro" id="IPR043502">
    <property type="entry name" value="DNA/RNA_pol_sf"/>
</dbReference>
<feature type="domain" description="Reverse transcriptase thumb" evidence="7">
    <location>
        <begin position="30"/>
        <end position="94"/>
    </location>
</feature>
<evidence type="ECO:0000259" key="7">
    <source>
        <dbReference type="Pfam" id="PF06817"/>
    </source>
</evidence>
<dbReference type="GO" id="GO:0035613">
    <property type="term" value="F:RNA stem-loop binding"/>
    <property type="evidence" value="ECO:0007669"/>
    <property type="project" value="TreeGrafter"/>
</dbReference>
<keyword evidence="1" id="KW-0808">Transferase</keyword>
<dbReference type="AlphaFoldDB" id="A0A091GJI1"/>
<dbReference type="Gene3D" id="3.30.70.270">
    <property type="match status" value="1"/>
</dbReference>
<name>A0A091GJI1_CUCCA</name>
<keyword evidence="5" id="KW-0378">Hydrolase</keyword>
<dbReference type="GO" id="GO:0016787">
    <property type="term" value="F:hydrolase activity"/>
    <property type="evidence" value="ECO:0007669"/>
    <property type="project" value="UniProtKB-KW"/>
</dbReference>
<dbReference type="GO" id="GO:0004519">
    <property type="term" value="F:endonuclease activity"/>
    <property type="evidence" value="ECO:0007669"/>
    <property type="project" value="UniProtKB-KW"/>
</dbReference>
<dbReference type="InterPro" id="IPR010661">
    <property type="entry name" value="RVT_thumb"/>
</dbReference>
<evidence type="ECO:0000256" key="1">
    <source>
        <dbReference type="ARBA" id="ARBA00022679"/>
    </source>
</evidence>
<dbReference type="InterPro" id="IPR043128">
    <property type="entry name" value="Rev_trsase/Diguanyl_cyclase"/>
</dbReference>
<dbReference type="Proteomes" id="UP000053760">
    <property type="component" value="Unassembled WGS sequence"/>
</dbReference>
<dbReference type="EMBL" id="KL448205">
    <property type="protein sequence ID" value="KFO81299.1"/>
    <property type="molecule type" value="Genomic_DNA"/>
</dbReference>
<keyword evidence="9" id="KW-1185">Reference proteome</keyword>
<evidence type="ECO:0000256" key="4">
    <source>
        <dbReference type="ARBA" id="ARBA00022759"/>
    </source>
</evidence>
<dbReference type="PANTHER" id="PTHR41694:SF3">
    <property type="entry name" value="RNA-DIRECTED DNA POLYMERASE-RELATED"/>
    <property type="match status" value="1"/>
</dbReference>
<protein>
    <recommendedName>
        <fullName evidence="7">Reverse transcriptase thumb domain-containing protein</fullName>
    </recommendedName>
</protein>
<gene>
    <name evidence="8" type="ORF">N303_01370</name>
</gene>
<sequence>AGLCIAPEKIQKMPPWKYLGWRIRAQSVTPQPLQIQANVKNLHDVQRLLGTINWVGPLLGISKTDLGPLFKLLKVDTNLRSRRSLGPEAIDSLQKVATAISSKQAHRWAPELPFCLIILNPARQPHALIFQWDPGKSDPLLIIEWIFLPNQSSKTILTQHEMFACLIIKARQRLLTLSGVDFTHICLPVTNIYLQWLYQQSDAFSMALADYTGQITSHPPSHKLFSIDFRLLPKPKRSDQPFHAFTVFTDGS</sequence>
<accession>A0A091GJI1</accession>
<dbReference type="GO" id="GO:0003964">
    <property type="term" value="F:RNA-directed DNA polymerase activity"/>
    <property type="evidence" value="ECO:0007669"/>
    <property type="project" value="UniProtKB-KW"/>
</dbReference>
<keyword evidence="3" id="KW-0540">Nuclease</keyword>
<reference evidence="8 9" key="1">
    <citation type="submission" date="2014-04" db="EMBL/GenBank/DDBJ databases">
        <title>Genome evolution of avian class.</title>
        <authorList>
            <person name="Zhang G."/>
            <person name="Li C."/>
        </authorList>
    </citation>
    <scope>NUCLEOTIDE SEQUENCE [LARGE SCALE GENOMIC DNA]</scope>
    <source>
        <strain evidence="8">BGI_N303</strain>
    </source>
</reference>
<evidence type="ECO:0000256" key="6">
    <source>
        <dbReference type="ARBA" id="ARBA00022918"/>
    </source>
</evidence>
<evidence type="ECO:0000313" key="8">
    <source>
        <dbReference type="EMBL" id="KFO81299.1"/>
    </source>
</evidence>
<proteinExistence type="predicted"/>